<proteinExistence type="inferred from homology"/>
<dbReference type="PANTHER" id="PTHR12149:SF8">
    <property type="entry name" value="PROTEIN-RIBULOSAMINE 3-KINASE"/>
    <property type="match status" value="1"/>
</dbReference>
<dbReference type="GO" id="GO:0016301">
    <property type="term" value="F:kinase activity"/>
    <property type="evidence" value="ECO:0007669"/>
    <property type="project" value="UniProtKB-UniRule"/>
</dbReference>
<comment type="similarity">
    <text evidence="1">Belongs to the fructosamine kinase family.</text>
</comment>
<sequence length="279" mass="32194">MDTKWKELLEVGEIHAIKPVAGGDINDNYQVIAETGEYFLKVQPETDADFFEAEAMGLEKLNKVVNTPTVLKTGETDSDAFLLMTYVEPGNRSNPAELGEQLAQIHRQTADAFGLEEDNYIGSLPQYNGWKADWAEFYIENRLQPQIDFAIQNGYWNANRETQWQRLAEQIRKTYTNIEVEPSLLHGDLWGGNVLFNRENKVTFIDPAVYYGDREVDIAMTKLFGSFDDAFYEAYQKNYPLRDDADERIAWYQLYYLLVHLNVFGTSYLGSIDRILKSY</sequence>
<evidence type="ECO:0008006" key="4">
    <source>
        <dbReference type="Google" id="ProtNLM"/>
    </source>
</evidence>
<dbReference type="Pfam" id="PF03881">
    <property type="entry name" value="Fructosamin_kin"/>
    <property type="match status" value="1"/>
</dbReference>
<protein>
    <recommendedName>
        <fullName evidence="4">Fructosamine kinase</fullName>
    </recommendedName>
</protein>
<dbReference type="AlphaFoldDB" id="A0A829R446"/>
<evidence type="ECO:0000313" key="3">
    <source>
        <dbReference type="Proteomes" id="UP000019251"/>
    </source>
</evidence>
<organism evidence="2 3">
    <name type="scientific">Listeria grayi FSL F6-1183</name>
    <dbReference type="NCBI Taxonomy" id="1265827"/>
    <lineage>
        <taxon>Bacteria</taxon>
        <taxon>Bacillati</taxon>
        <taxon>Bacillota</taxon>
        <taxon>Bacilli</taxon>
        <taxon>Bacillales</taxon>
        <taxon>Listeriaceae</taxon>
        <taxon>Listeria</taxon>
    </lineage>
</organism>
<comment type="caution">
    <text evidence="2">The sequence shown here is derived from an EMBL/GenBank/DDBJ whole genome shotgun (WGS) entry which is preliminary data.</text>
</comment>
<reference evidence="2 3" key="1">
    <citation type="submission" date="2012-12" db="EMBL/GenBank/DDBJ databases">
        <title>Novel taxa of Listeriaceae from agricultural environments in the United States.</title>
        <authorList>
            <person name="den Bakker H.C."/>
            <person name="Allred A."/>
            <person name="Warchocki S."/>
            <person name="Wright E.M."/>
            <person name="Burrell A."/>
            <person name="Nightingale K.K."/>
            <person name="Kephart D."/>
            <person name="Wiedmann M."/>
        </authorList>
    </citation>
    <scope>NUCLEOTIDE SEQUENCE [LARGE SCALE GENOMIC DNA]</scope>
    <source>
        <strain evidence="2 3">FSL F6-1183</strain>
    </source>
</reference>
<dbReference type="Gene3D" id="3.90.1200.10">
    <property type="match status" value="1"/>
</dbReference>
<keyword evidence="1" id="KW-0418">Kinase</keyword>
<evidence type="ECO:0000256" key="1">
    <source>
        <dbReference type="PIRNR" id="PIRNR006221"/>
    </source>
</evidence>
<gene>
    <name evidence="2" type="ORF">LMUR_13174</name>
</gene>
<dbReference type="PANTHER" id="PTHR12149">
    <property type="entry name" value="FRUCTOSAMINE 3 KINASE-RELATED PROTEIN"/>
    <property type="match status" value="1"/>
</dbReference>
<dbReference type="EMBL" id="AODG01000017">
    <property type="protein sequence ID" value="EUJ26403.1"/>
    <property type="molecule type" value="Genomic_DNA"/>
</dbReference>
<keyword evidence="1" id="KW-0808">Transferase</keyword>
<accession>A0A829R446</accession>
<dbReference type="InterPro" id="IPR011009">
    <property type="entry name" value="Kinase-like_dom_sf"/>
</dbReference>
<dbReference type="SUPFAM" id="SSF56112">
    <property type="entry name" value="Protein kinase-like (PK-like)"/>
    <property type="match status" value="1"/>
</dbReference>
<name>A0A829R446_LISGR</name>
<dbReference type="Gene3D" id="3.30.200.20">
    <property type="entry name" value="Phosphorylase Kinase, domain 1"/>
    <property type="match status" value="1"/>
</dbReference>
<dbReference type="InterPro" id="IPR016477">
    <property type="entry name" value="Fructo-/Ketosamine-3-kinase"/>
</dbReference>
<dbReference type="PIRSF" id="PIRSF006221">
    <property type="entry name" value="Ketosamine-3-kinase"/>
    <property type="match status" value="1"/>
</dbReference>
<dbReference type="Proteomes" id="UP000019251">
    <property type="component" value="Unassembled WGS sequence"/>
</dbReference>
<dbReference type="RefSeq" id="WP_036107783.1">
    <property type="nucleotide sequence ID" value="NZ_AODG01000017.1"/>
</dbReference>
<evidence type="ECO:0000313" key="2">
    <source>
        <dbReference type="EMBL" id="EUJ26403.1"/>
    </source>
</evidence>